<dbReference type="RefSeq" id="XP_017692734.1">
    <property type="nucleotide sequence ID" value="XM_017837245.1"/>
</dbReference>
<accession>A0A6J0J3D3</accession>
<keyword evidence="3" id="KW-1185">Reference proteome</keyword>
<dbReference type="OrthoDB" id="3549872at2759"/>
<feature type="coiled-coil region" evidence="1">
    <location>
        <begin position="5"/>
        <end position="46"/>
    </location>
</feature>
<dbReference type="Proteomes" id="UP000504624">
    <property type="component" value="Unplaced"/>
</dbReference>
<proteinExistence type="predicted"/>
<evidence type="ECO:0000256" key="1">
    <source>
        <dbReference type="SAM" id="Coils"/>
    </source>
</evidence>
<dbReference type="GeneID" id="108508451"/>
<reference evidence="4" key="1">
    <citation type="submission" date="2025-08" db="UniProtKB">
        <authorList>
            <consortium name="RefSeq"/>
        </authorList>
    </citation>
    <scope>IDENTIFICATION</scope>
</reference>
<feature type="coiled-coil region" evidence="1">
    <location>
        <begin position="77"/>
        <end position="104"/>
    </location>
</feature>
<evidence type="ECO:0000313" key="4">
    <source>
        <dbReference type="RefSeq" id="XP_017692734.1"/>
    </source>
</evidence>
<feature type="region of interest" description="Disordered" evidence="2">
    <location>
        <begin position="161"/>
        <end position="182"/>
    </location>
</feature>
<dbReference type="AlphaFoldDB" id="A0A6J0J3D3"/>
<name>A0A6J0J3D3_9PASS</name>
<evidence type="ECO:0000313" key="3">
    <source>
        <dbReference type="Proteomes" id="UP000504624"/>
    </source>
</evidence>
<protein>
    <submittedName>
        <fullName evidence="4">Centrosome-associated protein CEP250-like</fullName>
    </submittedName>
</protein>
<gene>
    <name evidence="4" type="primary">LOC108508451</name>
</gene>
<evidence type="ECO:0000256" key="2">
    <source>
        <dbReference type="SAM" id="MobiDB-lite"/>
    </source>
</evidence>
<sequence length="182" mass="21106">MSQSLECLQRTVARLEDEKVELKQQNAELRRTLEQVERERRRLKRCFRDQMLPDAFGLSLSQSDQHKVSTSRQEESHAHCSQRLAELQNQVSLLQSQLARDRQHRQNYIESCARTNQELSDLHHELSCSLAAVLREPRAAVLEAETQKLDQSLNLALMSLDCQSPERQRVHPATQPARSDLR</sequence>
<keyword evidence="1" id="KW-0175">Coiled coil</keyword>
<organism evidence="3 4">
    <name type="scientific">Lepidothrix coronata</name>
    <name type="common">blue-crowned manakin</name>
    <dbReference type="NCBI Taxonomy" id="321398"/>
    <lineage>
        <taxon>Eukaryota</taxon>
        <taxon>Metazoa</taxon>
        <taxon>Chordata</taxon>
        <taxon>Craniata</taxon>
        <taxon>Vertebrata</taxon>
        <taxon>Euteleostomi</taxon>
        <taxon>Archelosauria</taxon>
        <taxon>Archosauria</taxon>
        <taxon>Dinosauria</taxon>
        <taxon>Saurischia</taxon>
        <taxon>Theropoda</taxon>
        <taxon>Coelurosauria</taxon>
        <taxon>Aves</taxon>
        <taxon>Neognathae</taxon>
        <taxon>Neoaves</taxon>
        <taxon>Telluraves</taxon>
        <taxon>Australaves</taxon>
        <taxon>Passeriformes</taxon>
        <taxon>Pipridae</taxon>
        <taxon>Lepidothrix</taxon>
    </lineage>
</organism>